<organism evidence="1 2">
    <name type="scientific">Amphritea atlantica</name>
    <dbReference type="NCBI Taxonomy" id="355243"/>
    <lineage>
        <taxon>Bacteria</taxon>
        <taxon>Pseudomonadati</taxon>
        <taxon>Pseudomonadota</taxon>
        <taxon>Gammaproteobacteria</taxon>
        <taxon>Oceanospirillales</taxon>
        <taxon>Oceanospirillaceae</taxon>
        <taxon>Amphritea</taxon>
    </lineage>
</organism>
<dbReference type="InterPro" id="IPR014987">
    <property type="entry name" value="UPF_YfcL"/>
</dbReference>
<dbReference type="EMBL" id="CP073344">
    <property type="protein sequence ID" value="UTW04767.1"/>
    <property type="molecule type" value="Genomic_DNA"/>
</dbReference>
<proteinExistence type="predicted"/>
<gene>
    <name evidence="1" type="ORF">KDX31_07150</name>
</gene>
<protein>
    <submittedName>
        <fullName evidence="1">YfcL family protein</fullName>
    </submittedName>
</protein>
<evidence type="ECO:0000313" key="2">
    <source>
        <dbReference type="Proteomes" id="UP001059950"/>
    </source>
</evidence>
<reference evidence="1" key="1">
    <citation type="submission" date="2021-04" db="EMBL/GenBank/DDBJ databases">
        <title>Oceanospirillales bacteria with DddD are important DMSP degraders in coastal seawater.</title>
        <authorList>
            <person name="Liu J."/>
        </authorList>
    </citation>
    <scope>NUCLEOTIDE SEQUENCE</scope>
    <source>
        <strain evidence="1">GY6</strain>
    </source>
</reference>
<keyword evidence="2" id="KW-1185">Reference proteome</keyword>
<dbReference type="Pfam" id="PF08891">
    <property type="entry name" value="YfcL"/>
    <property type="match status" value="1"/>
</dbReference>
<sequence>MTAYEQQAESIYNRLIEMENGAEPNQLFLCSYLLGHISLVSAEQGETATEFDQRVETSLEDAFKIDQLSAEDLHDIRSLWVEISETAK</sequence>
<dbReference type="Proteomes" id="UP001059950">
    <property type="component" value="Chromosome"/>
</dbReference>
<name>A0ABY5GXM3_9GAMM</name>
<accession>A0ABY5GXM3</accession>
<evidence type="ECO:0000313" key="1">
    <source>
        <dbReference type="EMBL" id="UTW04767.1"/>
    </source>
</evidence>